<dbReference type="AlphaFoldDB" id="A0A835LYY2"/>
<evidence type="ECO:0000259" key="3">
    <source>
        <dbReference type="Pfam" id="PF14432"/>
    </source>
</evidence>
<feature type="domain" description="DYW" evidence="3">
    <location>
        <begin position="189"/>
        <end position="281"/>
    </location>
</feature>
<feature type="repeat" description="PPR" evidence="2">
    <location>
        <begin position="9"/>
        <end position="44"/>
    </location>
</feature>
<dbReference type="NCBIfam" id="TIGR00756">
    <property type="entry name" value="PPR"/>
    <property type="match status" value="1"/>
</dbReference>
<dbReference type="Proteomes" id="UP000631114">
    <property type="component" value="Unassembled WGS sequence"/>
</dbReference>
<evidence type="ECO:0000313" key="4">
    <source>
        <dbReference type="EMBL" id="KAF9612700.1"/>
    </source>
</evidence>
<dbReference type="OrthoDB" id="185373at2759"/>
<dbReference type="InterPro" id="IPR046960">
    <property type="entry name" value="PPR_At4g14850-like_plant"/>
</dbReference>
<reference evidence="4 5" key="1">
    <citation type="submission" date="2020-10" db="EMBL/GenBank/DDBJ databases">
        <title>The Coptis chinensis genome and diversification of protoberbering-type alkaloids.</title>
        <authorList>
            <person name="Wang B."/>
            <person name="Shu S."/>
            <person name="Song C."/>
            <person name="Liu Y."/>
        </authorList>
    </citation>
    <scope>NUCLEOTIDE SEQUENCE [LARGE SCALE GENOMIC DNA]</scope>
    <source>
        <strain evidence="4">HL-2020</strain>
        <tissue evidence="4">Leaf</tissue>
    </source>
</reference>
<sequence length="281" mass="31649">MLRASVAPDEVTYIGVLCACTHAGMVDEGRDFFVKMITDHNIEPNVSHYGCMIDLLGRAGQLREAQEMISNIPMKANSIVWGALLGECRVHKDADLAKMAAKRLLELEPESGAVYVLLSNIYAACNRLHDVRSIQKMMMNKGIKKTPGCSLTEVSGAIHEFVAGDRGHSCSDEIYSKLDEMTQDLKFAGYVPDMSEVFLDVGEEEKESALYQHSEKLAIAFGLINYGPGTTIRIVKNLRMCVDYHQAAKFMSRLYEREVIVRDRTRFHHFRHGTCSCKDYW</sequence>
<dbReference type="GO" id="GO:0003723">
    <property type="term" value="F:RNA binding"/>
    <property type="evidence" value="ECO:0007669"/>
    <property type="project" value="InterPro"/>
</dbReference>
<dbReference type="GO" id="GO:0005737">
    <property type="term" value="C:cytoplasm"/>
    <property type="evidence" value="ECO:0007669"/>
    <property type="project" value="UniProtKB-ARBA"/>
</dbReference>
<dbReference type="EMBL" id="JADFTS010000003">
    <property type="protein sequence ID" value="KAF9612700.1"/>
    <property type="molecule type" value="Genomic_DNA"/>
</dbReference>
<proteinExistence type="predicted"/>
<keyword evidence="5" id="KW-1185">Reference proteome</keyword>
<dbReference type="Pfam" id="PF20431">
    <property type="entry name" value="E_motif"/>
    <property type="match status" value="1"/>
</dbReference>
<dbReference type="InterPro" id="IPR032867">
    <property type="entry name" value="DYW_dom"/>
</dbReference>
<protein>
    <recommendedName>
        <fullName evidence="3">DYW domain-containing protein</fullName>
    </recommendedName>
</protein>
<dbReference type="Gene3D" id="1.25.40.10">
    <property type="entry name" value="Tetratricopeptide repeat domain"/>
    <property type="match status" value="1"/>
</dbReference>
<dbReference type="Pfam" id="PF14432">
    <property type="entry name" value="DYW_deaminase"/>
    <property type="match status" value="1"/>
</dbReference>
<dbReference type="InterPro" id="IPR046848">
    <property type="entry name" value="E_motif"/>
</dbReference>
<dbReference type="GO" id="GO:0008270">
    <property type="term" value="F:zinc ion binding"/>
    <property type="evidence" value="ECO:0007669"/>
    <property type="project" value="InterPro"/>
</dbReference>
<evidence type="ECO:0000313" key="5">
    <source>
        <dbReference type="Proteomes" id="UP000631114"/>
    </source>
</evidence>
<evidence type="ECO:0000256" key="1">
    <source>
        <dbReference type="ARBA" id="ARBA00022737"/>
    </source>
</evidence>
<dbReference type="PANTHER" id="PTHR47926:SF492">
    <property type="entry name" value="DYW DOMAIN-CONTAINING PROTEIN"/>
    <property type="match status" value="1"/>
</dbReference>
<evidence type="ECO:0000256" key="2">
    <source>
        <dbReference type="PROSITE-ProRule" id="PRU00708"/>
    </source>
</evidence>
<accession>A0A835LYY2</accession>
<organism evidence="4 5">
    <name type="scientific">Coptis chinensis</name>
    <dbReference type="NCBI Taxonomy" id="261450"/>
    <lineage>
        <taxon>Eukaryota</taxon>
        <taxon>Viridiplantae</taxon>
        <taxon>Streptophyta</taxon>
        <taxon>Embryophyta</taxon>
        <taxon>Tracheophyta</taxon>
        <taxon>Spermatophyta</taxon>
        <taxon>Magnoliopsida</taxon>
        <taxon>Ranunculales</taxon>
        <taxon>Ranunculaceae</taxon>
        <taxon>Coptidoideae</taxon>
        <taxon>Coptis</taxon>
    </lineage>
</organism>
<dbReference type="PROSITE" id="PS51375">
    <property type="entry name" value="PPR"/>
    <property type="match status" value="1"/>
</dbReference>
<dbReference type="FunFam" id="1.25.40.10:FF:000277">
    <property type="entry name" value="Pentatricopeptide repeat-containing protein, mitochondrial"/>
    <property type="match status" value="1"/>
</dbReference>
<comment type="caution">
    <text evidence="4">The sequence shown here is derived from an EMBL/GenBank/DDBJ whole genome shotgun (WGS) entry which is preliminary data.</text>
</comment>
<name>A0A835LYY2_9MAGN</name>
<dbReference type="Pfam" id="PF01535">
    <property type="entry name" value="PPR"/>
    <property type="match status" value="2"/>
</dbReference>
<dbReference type="PANTHER" id="PTHR47926">
    <property type="entry name" value="PENTATRICOPEPTIDE REPEAT-CONTAINING PROTEIN"/>
    <property type="match status" value="1"/>
</dbReference>
<gene>
    <name evidence="4" type="ORF">IFM89_003242</name>
</gene>
<dbReference type="InterPro" id="IPR002885">
    <property type="entry name" value="PPR_rpt"/>
</dbReference>
<dbReference type="GO" id="GO:0016556">
    <property type="term" value="P:mRNA modification"/>
    <property type="evidence" value="ECO:0007669"/>
    <property type="project" value="UniProtKB-ARBA"/>
</dbReference>
<keyword evidence="1" id="KW-0677">Repeat</keyword>
<dbReference type="Pfam" id="PF20430">
    <property type="entry name" value="Eplus_motif"/>
    <property type="match status" value="1"/>
</dbReference>
<dbReference type="InterPro" id="IPR046849">
    <property type="entry name" value="E2_motif"/>
</dbReference>
<dbReference type="InterPro" id="IPR011990">
    <property type="entry name" value="TPR-like_helical_dom_sf"/>
</dbReference>